<proteinExistence type="predicted"/>
<dbReference type="InterPro" id="IPR044832">
    <property type="entry name" value="NRP-like"/>
</dbReference>
<organism evidence="3 4">
    <name type="scientific">Morella rubra</name>
    <name type="common">Chinese bayberry</name>
    <dbReference type="NCBI Taxonomy" id="262757"/>
    <lineage>
        <taxon>Eukaryota</taxon>
        <taxon>Viridiplantae</taxon>
        <taxon>Streptophyta</taxon>
        <taxon>Embryophyta</taxon>
        <taxon>Tracheophyta</taxon>
        <taxon>Spermatophyta</taxon>
        <taxon>Magnoliopsida</taxon>
        <taxon>eudicotyledons</taxon>
        <taxon>Gunneridae</taxon>
        <taxon>Pentapetalae</taxon>
        <taxon>rosids</taxon>
        <taxon>fabids</taxon>
        <taxon>Fagales</taxon>
        <taxon>Myricaceae</taxon>
        <taxon>Morella</taxon>
    </lineage>
</organism>
<name>A0A6A1VR94_9ROSI</name>
<gene>
    <name evidence="3" type="ORF">CJ030_MR4G010545</name>
</gene>
<dbReference type="PANTHER" id="PTHR46034:SF32">
    <property type="entry name" value="DCD DOMAIN-CONTAINING PROTEIN NRP-B"/>
    <property type="match status" value="1"/>
</dbReference>
<reference evidence="3 4" key="1">
    <citation type="journal article" date="2019" name="Plant Biotechnol. J.">
        <title>The red bayberry genome and genetic basis of sex determination.</title>
        <authorList>
            <person name="Jia H.M."/>
            <person name="Jia H.J."/>
            <person name="Cai Q.L."/>
            <person name="Wang Y."/>
            <person name="Zhao H.B."/>
            <person name="Yang W.F."/>
            <person name="Wang G.Y."/>
            <person name="Li Y.H."/>
            <person name="Zhan D.L."/>
            <person name="Shen Y.T."/>
            <person name="Niu Q.F."/>
            <person name="Chang L."/>
            <person name="Qiu J."/>
            <person name="Zhao L."/>
            <person name="Xie H.B."/>
            <person name="Fu W.Y."/>
            <person name="Jin J."/>
            <person name="Li X.W."/>
            <person name="Jiao Y."/>
            <person name="Zhou C.C."/>
            <person name="Tu T."/>
            <person name="Chai C.Y."/>
            <person name="Gao J.L."/>
            <person name="Fan L.J."/>
            <person name="van de Weg E."/>
            <person name="Wang J.Y."/>
            <person name="Gao Z.S."/>
        </authorList>
    </citation>
    <scope>NUCLEOTIDE SEQUENCE [LARGE SCALE GENOMIC DNA]</scope>
    <source>
        <tissue evidence="3">Leaves</tissue>
    </source>
</reference>
<evidence type="ECO:0000259" key="2">
    <source>
        <dbReference type="PROSITE" id="PS51222"/>
    </source>
</evidence>
<dbReference type="AlphaFoldDB" id="A0A6A1VR94"/>
<accession>A0A6A1VR94</accession>
<feature type="region of interest" description="Disordered" evidence="1">
    <location>
        <begin position="219"/>
        <end position="272"/>
    </location>
</feature>
<keyword evidence="4" id="KW-1185">Reference proteome</keyword>
<dbReference type="GO" id="GO:0034976">
    <property type="term" value="P:response to endoplasmic reticulum stress"/>
    <property type="evidence" value="ECO:0007669"/>
    <property type="project" value="InterPro"/>
</dbReference>
<dbReference type="Proteomes" id="UP000516437">
    <property type="component" value="Chromosome 4"/>
</dbReference>
<evidence type="ECO:0000313" key="4">
    <source>
        <dbReference type="Proteomes" id="UP000516437"/>
    </source>
</evidence>
<evidence type="ECO:0000256" key="1">
    <source>
        <dbReference type="SAM" id="MobiDB-lite"/>
    </source>
</evidence>
<dbReference type="OrthoDB" id="2018037at2759"/>
<dbReference type="PROSITE" id="PS51222">
    <property type="entry name" value="DCD"/>
    <property type="match status" value="1"/>
</dbReference>
<protein>
    <submittedName>
        <fullName evidence="3">B2 protein</fullName>
    </submittedName>
</protein>
<feature type="compositionally biased region" description="Basic residues" evidence="1">
    <location>
        <begin position="236"/>
        <end position="247"/>
    </location>
</feature>
<evidence type="ECO:0000313" key="3">
    <source>
        <dbReference type="EMBL" id="KAB1215444.1"/>
    </source>
</evidence>
<comment type="caution">
    <text evidence="3">The sequence shown here is derived from an EMBL/GenBank/DDBJ whole genome shotgun (WGS) entry which is preliminary data.</text>
</comment>
<dbReference type="PANTHER" id="PTHR46034">
    <property type="match status" value="1"/>
</dbReference>
<dbReference type="InterPro" id="IPR013989">
    <property type="entry name" value="Dev_and_cell_death_domain"/>
</dbReference>
<sequence>MENNQQSFWQFSDQLRVQTSNLANLSVNDSIWGTNYGTKRPEERRNFDIRVGGEVNSLSNVTPNGSEFNGFNGGWNSLNGKSPDFNGFDDVLSSLKLKGSDINGFNDGWNSMKAKGSDFNAVTDGWSGMKAKGSDFNSVNDGWNSLKPNGSDFNGFNDGWNSVKPKVTDFNGFNAEWKMGASSAGNGPVFGGSQKSAGVNGGFNKGIYSKPGNHVYNVNVKGYKSGGKGEDDHGGKAGKKNNLGHKKNNGDNNNDGKSAADKRFKTLPPSESLPRNETVGGYIFVCNNDTMQENLKRQLFGLPPRYRDSVRAITPGLPLFLYNYSTHQLHGIFEAASFGGTNIDPTAWEDKKCAGESRFPAQVRVFTRKICEPLEEDSFRPILHHYDGPKFRLELTIPEALSLLDIFGEQDA</sequence>
<dbReference type="Pfam" id="PF10539">
    <property type="entry name" value="Dev_Cell_Death"/>
    <property type="match status" value="1"/>
</dbReference>
<feature type="domain" description="DCD" evidence="2">
    <location>
        <begin position="277"/>
        <end position="409"/>
    </location>
</feature>
<dbReference type="SMART" id="SM00767">
    <property type="entry name" value="DCD"/>
    <property type="match status" value="1"/>
</dbReference>
<dbReference type="EMBL" id="RXIC02000022">
    <property type="protein sequence ID" value="KAB1215444.1"/>
    <property type="molecule type" value="Genomic_DNA"/>
</dbReference>